<evidence type="ECO:0000313" key="3">
    <source>
        <dbReference type="Proteomes" id="UP000008065"/>
    </source>
</evidence>
<dbReference type="EMBL" id="GL891382">
    <property type="protein sequence ID" value="EGO53423.1"/>
    <property type="molecule type" value="Genomic_DNA"/>
</dbReference>
<dbReference type="RefSeq" id="XP_009857022.1">
    <property type="nucleotide sequence ID" value="XM_009858720.1"/>
</dbReference>
<dbReference type="AlphaFoldDB" id="F8N3M2"/>
<dbReference type="KEGG" id="nte:NEUTE1DRAFT56059"/>
<accession>F8N3M2</accession>
<gene>
    <name evidence="2" type="ORF">NEUTE1DRAFT_56059</name>
</gene>
<dbReference type="HOGENOM" id="CLU_1759322_0_0_1"/>
<proteinExistence type="predicted"/>
<evidence type="ECO:0000256" key="1">
    <source>
        <dbReference type="SAM" id="SignalP"/>
    </source>
</evidence>
<keyword evidence="3" id="KW-1185">Reference proteome</keyword>
<dbReference type="Proteomes" id="UP000008065">
    <property type="component" value="Unassembled WGS sequence"/>
</dbReference>
<name>F8N3M2_NEUT8</name>
<dbReference type="GeneID" id="20828511"/>
<sequence length="148" mass="16907">MTAIWWLLLARQALSAGNQHPESFRYRFRPHQLASSTRKACTFHVRNSFLLEVWCASANNIFIAELETWICAGKLRFDEIAKVGIFPPKSPAFKCQNPWTRKAGKPAQLGWEIDRSQLGEFKTPRCQDMAGEFRNVALVKPALESRAK</sequence>
<feature type="chain" id="PRO_5013107677" evidence="1">
    <location>
        <begin position="16"/>
        <end position="148"/>
    </location>
</feature>
<keyword evidence="1" id="KW-0732">Signal</keyword>
<dbReference type="VEuPathDB" id="FungiDB:NEUTE1DRAFT_56059"/>
<protein>
    <submittedName>
        <fullName evidence="2">Uncharacterized protein</fullName>
    </submittedName>
</protein>
<reference evidence="3" key="1">
    <citation type="journal article" date="2011" name="Genetics">
        <title>Massive changes in genome architecture accompany the transition to self-fertility in the filamentous fungus Neurospora tetrasperma.</title>
        <authorList>
            <person name="Ellison C.E."/>
            <person name="Stajich J.E."/>
            <person name="Jacobson D.J."/>
            <person name="Natvig D.O."/>
            <person name="Lapidus A."/>
            <person name="Foster B."/>
            <person name="Aerts A."/>
            <person name="Riley R."/>
            <person name="Lindquist E.A."/>
            <person name="Grigoriev I.V."/>
            <person name="Taylor J.W."/>
        </authorList>
    </citation>
    <scope>NUCLEOTIDE SEQUENCE [LARGE SCALE GENOMIC DNA]</scope>
    <source>
        <strain evidence="3">FGSC 2508 / P0657</strain>
    </source>
</reference>
<organism evidence="2 3">
    <name type="scientific">Neurospora tetrasperma (strain FGSC 2508 / ATCC MYA-4615 / P0657)</name>
    <dbReference type="NCBI Taxonomy" id="510951"/>
    <lineage>
        <taxon>Eukaryota</taxon>
        <taxon>Fungi</taxon>
        <taxon>Dikarya</taxon>
        <taxon>Ascomycota</taxon>
        <taxon>Pezizomycotina</taxon>
        <taxon>Sordariomycetes</taxon>
        <taxon>Sordariomycetidae</taxon>
        <taxon>Sordariales</taxon>
        <taxon>Sordariaceae</taxon>
        <taxon>Neurospora</taxon>
    </lineage>
</organism>
<evidence type="ECO:0000313" key="2">
    <source>
        <dbReference type="EMBL" id="EGO53423.1"/>
    </source>
</evidence>
<feature type="signal peptide" evidence="1">
    <location>
        <begin position="1"/>
        <end position="15"/>
    </location>
</feature>